<comment type="caution">
    <text evidence="3">The sequence shown here is derived from an EMBL/GenBank/DDBJ whole genome shotgun (WGS) entry which is preliminary data.</text>
</comment>
<evidence type="ECO:0000313" key="3">
    <source>
        <dbReference type="EMBL" id="KAH0459021.1"/>
    </source>
</evidence>
<keyword evidence="4" id="KW-1185">Reference proteome</keyword>
<name>A0AAV7GSP6_DENCH</name>
<feature type="region of interest" description="Disordered" evidence="1">
    <location>
        <begin position="183"/>
        <end position="211"/>
    </location>
</feature>
<keyword evidence="2" id="KW-0472">Membrane</keyword>
<feature type="transmembrane region" description="Helical" evidence="2">
    <location>
        <begin position="218"/>
        <end position="240"/>
    </location>
</feature>
<accession>A0AAV7GSP6</accession>
<evidence type="ECO:0000313" key="4">
    <source>
        <dbReference type="Proteomes" id="UP000775213"/>
    </source>
</evidence>
<dbReference type="PANTHER" id="PTHR34451:SF7">
    <property type="entry name" value="PHD FINGER FAMILY PROTEIN"/>
    <property type="match status" value="1"/>
</dbReference>
<organism evidence="3 4">
    <name type="scientific">Dendrobium chrysotoxum</name>
    <name type="common">Orchid</name>
    <dbReference type="NCBI Taxonomy" id="161865"/>
    <lineage>
        <taxon>Eukaryota</taxon>
        <taxon>Viridiplantae</taxon>
        <taxon>Streptophyta</taxon>
        <taxon>Embryophyta</taxon>
        <taxon>Tracheophyta</taxon>
        <taxon>Spermatophyta</taxon>
        <taxon>Magnoliopsida</taxon>
        <taxon>Liliopsida</taxon>
        <taxon>Asparagales</taxon>
        <taxon>Orchidaceae</taxon>
        <taxon>Epidendroideae</taxon>
        <taxon>Malaxideae</taxon>
        <taxon>Dendrobiinae</taxon>
        <taxon>Dendrobium</taxon>
    </lineage>
</organism>
<dbReference type="AlphaFoldDB" id="A0AAV7GSP6"/>
<evidence type="ECO:0008006" key="5">
    <source>
        <dbReference type="Google" id="ProtNLM"/>
    </source>
</evidence>
<dbReference type="Proteomes" id="UP000775213">
    <property type="component" value="Unassembled WGS sequence"/>
</dbReference>
<feature type="compositionally biased region" description="Basic and acidic residues" evidence="1">
    <location>
        <begin position="183"/>
        <end position="197"/>
    </location>
</feature>
<protein>
    <recommendedName>
        <fullName evidence="5">Zinc finger PHD-type domain-containing protein</fullName>
    </recommendedName>
</protein>
<keyword evidence="2" id="KW-1133">Transmembrane helix</keyword>
<reference evidence="3 4" key="1">
    <citation type="journal article" date="2021" name="Hortic Res">
        <title>Chromosome-scale assembly of the Dendrobium chrysotoxum genome enhances the understanding of orchid evolution.</title>
        <authorList>
            <person name="Zhang Y."/>
            <person name="Zhang G.Q."/>
            <person name="Zhang D."/>
            <person name="Liu X.D."/>
            <person name="Xu X.Y."/>
            <person name="Sun W.H."/>
            <person name="Yu X."/>
            <person name="Zhu X."/>
            <person name="Wang Z.W."/>
            <person name="Zhao X."/>
            <person name="Zhong W.Y."/>
            <person name="Chen H."/>
            <person name="Yin W.L."/>
            <person name="Huang T."/>
            <person name="Niu S.C."/>
            <person name="Liu Z.J."/>
        </authorList>
    </citation>
    <scope>NUCLEOTIDE SEQUENCE [LARGE SCALE GENOMIC DNA]</scope>
    <source>
        <strain evidence="3">Lindl</strain>
    </source>
</reference>
<keyword evidence="2" id="KW-0812">Transmembrane</keyword>
<evidence type="ECO:0000256" key="1">
    <source>
        <dbReference type="SAM" id="MobiDB-lite"/>
    </source>
</evidence>
<sequence>MTTAVELFAPDSFGAGRRCDSEVCTVRNPWPLHRVGHRANFRRLCTSCVLRHHRGLFCSVCLEVLDSVPPPSGDTAVAGIARCLRCPAAAHSSCLPDDSVSNYLCSICEDPEGFSYFPVGDNAIDEAAARALLSASRIAAASMSRAAAAARVEAERKVKLAAVARKAAKEMLETVTLLSNKRKEEMEEADGKDRMKENSSSVNKNETRKVKKKKKKMITLSSSSGLFILGLAMEFCMGFGGKFFGAPYNF</sequence>
<dbReference type="EMBL" id="JAGFBR010000011">
    <property type="protein sequence ID" value="KAH0459021.1"/>
    <property type="molecule type" value="Genomic_DNA"/>
</dbReference>
<dbReference type="PANTHER" id="PTHR34451">
    <property type="entry name" value="PHD FINGER FAMILY PROTEIN"/>
    <property type="match status" value="1"/>
</dbReference>
<proteinExistence type="predicted"/>
<evidence type="ECO:0000256" key="2">
    <source>
        <dbReference type="SAM" id="Phobius"/>
    </source>
</evidence>
<gene>
    <name evidence="3" type="ORF">IEQ34_011835</name>
</gene>